<dbReference type="RefSeq" id="WP_329512224.1">
    <property type="nucleotide sequence ID" value="NZ_BAAAYZ010000245.1"/>
</dbReference>
<gene>
    <name evidence="2" type="ORF">VXC91_39710</name>
</gene>
<dbReference type="Pfam" id="PF09957">
    <property type="entry name" value="VapB_antitoxin"/>
    <property type="match status" value="1"/>
</dbReference>
<protein>
    <submittedName>
        <fullName evidence="2">Type II toxin-antitoxin system VapB family antitoxin</fullName>
    </submittedName>
</protein>
<dbReference type="InterPro" id="IPR019239">
    <property type="entry name" value="VapB_antitoxin"/>
</dbReference>
<sequence length="86" mass="9434">MTKMLIDIDEEALAAAQQAFGTKTKKDTVNRALSEAATRINRAKARTELARLAADGAVDLDLLLDKKNYRPKPGDKHRDRAGRDAA</sequence>
<organism evidence="2 3">
    <name type="scientific">Streptomyces chiangmaiensis</name>
    <dbReference type="NCBI Taxonomy" id="766497"/>
    <lineage>
        <taxon>Bacteria</taxon>
        <taxon>Bacillati</taxon>
        <taxon>Actinomycetota</taxon>
        <taxon>Actinomycetes</taxon>
        <taxon>Kitasatosporales</taxon>
        <taxon>Streptomycetaceae</taxon>
        <taxon>Streptomyces</taxon>
    </lineage>
</organism>
<accession>A0ABU7FVF6</accession>
<keyword evidence="3" id="KW-1185">Reference proteome</keyword>
<dbReference type="EMBL" id="JAYWVC010000279">
    <property type="protein sequence ID" value="MED7827857.1"/>
    <property type="molecule type" value="Genomic_DNA"/>
</dbReference>
<name>A0ABU7FVF6_9ACTN</name>
<feature type="region of interest" description="Disordered" evidence="1">
    <location>
        <begin position="67"/>
        <end position="86"/>
    </location>
</feature>
<evidence type="ECO:0000313" key="3">
    <source>
        <dbReference type="Proteomes" id="UP001333996"/>
    </source>
</evidence>
<reference evidence="2" key="1">
    <citation type="submission" date="2024-01" db="EMBL/GenBank/DDBJ databases">
        <title>First draft genome sequence data of TA4-1, the type strain of Gram-positive actinobacterium Streptomyces chiangmaiensis.</title>
        <authorList>
            <person name="Yasawong M."/>
            <person name="Nantapong N."/>
        </authorList>
    </citation>
    <scope>NUCLEOTIDE SEQUENCE</scope>
    <source>
        <strain evidence="2">TA4-1</strain>
    </source>
</reference>
<comment type="caution">
    <text evidence="2">The sequence shown here is derived from an EMBL/GenBank/DDBJ whole genome shotgun (WGS) entry which is preliminary data.</text>
</comment>
<proteinExistence type="predicted"/>
<dbReference type="Proteomes" id="UP001333996">
    <property type="component" value="Unassembled WGS sequence"/>
</dbReference>
<evidence type="ECO:0000256" key="1">
    <source>
        <dbReference type="SAM" id="MobiDB-lite"/>
    </source>
</evidence>
<evidence type="ECO:0000313" key="2">
    <source>
        <dbReference type="EMBL" id="MED7827857.1"/>
    </source>
</evidence>